<keyword evidence="8" id="KW-0393">Immunoglobulin domain</keyword>
<reference evidence="10 11" key="1">
    <citation type="journal article" date="2020" name="Cell">
        <title>Large-Scale Comparative Analyses of Tick Genomes Elucidate Their Genetic Diversity and Vector Capacities.</title>
        <authorList>
            <consortium name="Tick Genome and Microbiome Consortium (TIGMIC)"/>
            <person name="Jia N."/>
            <person name="Wang J."/>
            <person name="Shi W."/>
            <person name="Du L."/>
            <person name="Sun Y."/>
            <person name="Zhan W."/>
            <person name="Jiang J.F."/>
            <person name="Wang Q."/>
            <person name="Zhang B."/>
            <person name="Ji P."/>
            <person name="Bell-Sakyi L."/>
            <person name="Cui X.M."/>
            <person name="Yuan T.T."/>
            <person name="Jiang B.G."/>
            <person name="Yang W.F."/>
            <person name="Lam T.T."/>
            <person name="Chang Q.C."/>
            <person name="Ding S.J."/>
            <person name="Wang X.J."/>
            <person name="Zhu J.G."/>
            <person name="Ruan X.D."/>
            <person name="Zhao L."/>
            <person name="Wei J.T."/>
            <person name="Ye R.Z."/>
            <person name="Que T.C."/>
            <person name="Du C.H."/>
            <person name="Zhou Y.H."/>
            <person name="Cheng J.X."/>
            <person name="Dai P.F."/>
            <person name="Guo W.B."/>
            <person name="Han X.H."/>
            <person name="Huang E.J."/>
            <person name="Li L.F."/>
            <person name="Wei W."/>
            <person name="Gao Y.C."/>
            <person name="Liu J.Z."/>
            <person name="Shao H.Z."/>
            <person name="Wang X."/>
            <person name="Wang C.C."/>
            <person name="Yang T.C."/>
            <person name="Huo Q.B."/>
            <person name="Li W."/>
            <person name="Chen H.Y."/>
            <person name="Chen S.E."/>
            <person name="Zhou L.G."/>
            <person name="Ni X.B."/>
            <person name="Tian J.H."/>
            <person name="Sheng Y."/>
            <person name="Liu T."/>
            <person name="Pan Y.S."/>
            <person name="Xia L.Y."/>
            <person name="Li J."/>
            <person name="Zhao F."/>
            <person name="Cao W.C."/>
        </authorList>
    </citation>
    <scope>NUCLEOTIDE SEQUENCE [LARGE SCALE GENOMIC DNA]</scope>
    <source>
        <strain evidence="10">HaeL-2018</strain>
    </source>
</reference>
<keyword evidence="11" id="KW-1185">Reference proteome</keyword>
<dbReference type="InterPro" id="IPR007110">
    <property type="entry name" value="Ig-like_dom"/>
</dbReference>
<dbReference type="SMART" id="SM00408">
    <property type="entry name" value="IGc2"/>
    <property type="match status" value="1"/>
</dbReference>
<comment type="caution">
    <text evidence="10">The sequence shown here is derived from an EMBL/GenBank/DDBJ whole genome shotgun (WGS) entry which is preliminary data.</text>
</comment>
<evidence type="ECO:0000256" key="3">
    <source>
        <dbReference type="ARBA" id="ARBA00022729"/>
    </source>
</evidence>
<dbReference type="OMA" id="CFVHREF"/>
<feature type="domain" description="Ig-like" evidence="9">
    <location>
        <begin position="48"/>
        <end position="138"/>
    </location>
</feature>
<dbReference type="PANTHER" id="PTHR45080">
    <property type="entry name" value="CONTACTIN 5"/>
    <property type="match status" value="1"/>
</dbReference>
<dbReference type="VEuPathDB" id="VectorBase:HLOH_045528"/>
<dbReference type="Proteomes" id="UP000821853">
    <property type="component" value="Chromosome 2"/>
</dbReference>
<keyword evidence="6" id="KW-1015">Disulfide bond</keyword>
<dbReference type="InterPro" id="IPR003599">
    <property type="entry name" value="Ig_sub"/>
</dbReference>
<organism evidence="10 11">
    <name type="scientific">Haemaphysalis longicornis</name>
    <name type="common">Bush tick</name>
    <dbReference type="NCBI Taxonomy" id="44386"/>
    <lineage>
        <taxon>Eukaryota</taxon>
        <taxon>Metazoa</taxon>
        <taxon>Ecdysozoa</taxon>
        <taxon>Arthropoda</taxon>
        <taxon>Chelicerata</taxon>
        <taxon>Arachnida</taxon>
        <taxon>Acari</taxon>
        <taxon>Parasitiformes</taxon>
        <taxon>Ixodida</taxon>
        <taxon>Ixodoidea</taxon>
        <taxon>Ixodidae</taxon>
        <taxon>Haemaphysalinae</taxon>
        <taxon>Haemaphysalis</taxon>
    </lineage>
</organism>
<evidence type="ECO:0000259" key="9">
    <source>
        <dbReference type="PROSITE" id="PS50835"/>
    </source>
</evidence>
<dbReference type="SMART" id="SM00409">
    <property type="entry name" value="IG"/>
    <property type="match status" value="1"/>
</dbReference>
<accession>A0A9J6G1L7</accession>
<evidence type="ECO:0000313" key="10">
    <source>
        <dbReference type="EMBL" id="KAH9368879.1"/>
    </source>
</evidence>
<evidence type="ECO:0000313" key="11">
    <source>
        <dbReference type="Proteomes" id="UP000821853"/>
    </source>
</evidence>
<dbReference type="InterPro" id="IPR013098">
    <property type="entry name" value="Ig_I-set"/>
</dbReference>
<evidence type="ECO:0000256" key="5">
    <source>
        <dbReference type="ARBA" id="ARBA00023136"/>
    </source>
</evidence>
<name>A0A9J6G1L7_HAELO</name>
<sequence>MDVERSRKSLRLSIQRLSRSERGLQNAILNYSSRSSLIFLPRSGGRKPAPVEARIAPEVLTAHVGQPASLRCLAAGRPAPQVRWYKDTLEVLEDGSRVRLLDDRRLLELSSVGPQDGGMYQCLASNTVSQAQASAQVILGGASRETG</sequence>
<gene>
    <name evidence="10" type="ORF">HPB48_004378</name>
</gene>
<keyword evidence="3" id="KW-0732">Signal</keyword>
<evidence type="ECO:0000256" key="8">
    <source>
        <dbReference type="ARBA" id="ARBA00023319"/>
    </source>
</evidence>
<dbReference type="InterPro" id="IPR003598">
    <property type="entry name" value="Ig_sub2"/>
</dbReference>
<evidence type="ECO:0000256" key="7">
    <source>
        <dbReference type="ARBA" id="ARBA00023180"/>
    </source>
</evidence>
<keyword evidence="4" id="KW-0677">Repeat</keyword>
<dbReference type="InterPro" id="IPR013783">
    <property type="entry name" value="Ig-like_fold"/>
</dbReference>
<dbReference type="GO" id="GO:0007156">
    <property type="term" value="P:homophilic cell adhesion via plasma membrane adhesion molecules"/>
    <property type="evidence" value="ECO:0007669"/>
    <property type="project" value="TreeGrafter"/>
</dbReference>
<protein>
    <recommendedName>
        <fullName evidence="9">Ig-like domain-containing protein</fullName>
    </recommendedName>
</protein>
<dbReference type="Pfam" id="PF07679">
    <property type="entry name" value="I-set"/>
    <property type="match status" value="1"/>
</dbReference>
<dbReference type="GO" id="GO:0050808">
    <property type="term" value="P:synapse organization"/>
    <property type="evidence" value="ECO:0007669"/>
    <property type="project" value="TreeGrafter"/>
</dbReference>
<dbReference type="GO" id="GO:0005886">
    <property type="term" value="C:plasma membrane"/>
    <property type="evidence" value="ECO:0007669"/>
    <property type="project" value="UniProtKB-SubCell"/>
</dbReference>
<evidence type="ECO:0000256" key="4">
    <source>
        <dbReference type="ARBA" id="ARBA00022737"/>
    </source>
</evidence>
<dbReference type="InterPro" id="IPR050958">
    <property type="entry name" value="Cell_Adh-Cytoskel_Orgn"/>
</dbReference>
<dbReference type="GO" id="GO:0008046">
    <property type="term" value="F:axon guidance receptor activity"/>
    <property type="evidence" value="ECO:0007669"/>
    <property type="project" value="TreeGrafter"/>
</dbReference>
<evidence type="ECO:0000256" key="1">
    <source>
        <dbReference type="ARBA" id="ARBA00004236"/>
    </source>
</evidence>
<keyword evidence="5" id="KW-0472">Membrane</keyword>
<keyword evidence="7" id="KW-0325">Glycoprotein</keyword>
<dbReference type="OrthoDB" id="6429135at2759"/>
<dbReference type="PROSITE" id="PS50835">
    <property type="entry name" value="IG_LIKE"/>
    <property type="match status" value="1"/>
</dbReference>
<dbReference type="Gene3D" id="2.60.40.10">
    <property type="entry name" value="Immunoglobulins"/>
    <property type="match status" value="1"/>
</dbReference>
<dbReference type="AlphaFoldDB" id="A0A9J6G1L7"/>
<proteinExistence type="predicted"/>
<dbReference type="EMBL" id="JABSTR010000004">
    <property type="protein sequence ID" value="KAH9368879.1"/>
    <property type="molecule type" value="Genomic_DNA"/>
</dbReference>
<evidence type="ECO:0000256" key="6">
    <source>
        <dbReference type="ARBA" id="ARBA00023157"/>
    </source>
</evidence>
<dbReference type="InterPro" id="IPR036179">
    <property type="entry name" value="Ig-like_dom_sf"/>
</dbReference>
<dbReference type="GO" id="GO:0043025">
    <property type="term" value="C:neuronal cell body"/>
    <property type="evidence" value="ECO:0007669"/>
    <property type="project" value="TreeGrafter"/>
</dbReference>
<evidence type="ECO:0000256" key="2">
    <source>
        <dbReference type="ARBA" id="ARBA00022475"/>
    </source>
</evidence>
<dbReference type="PANTHER" id="PTHR45080:SF8">
    <property type="entry name" value="IG-LIKE DOMAIN-CONTAINING PROTEIN"/>
    <property type="match status" value="1"/>
</dbReference>
<dbReference type="FunFam" id="2.60.40.10:FF:000005">
    <property type="entry name" value="Neuronal cell adhesion molecule"/>
    <property type="match status" value="1"/>
</dbReference>
<dbReference type="SUPFAM" id="SSF48726">
    <property type="entry name" value="Immunoglobulin"/>
    <property type="match status" value="1"/>
</dbReference>
<keyword evidence="2" id="KW-1003">Cell membrane</keyword>
<comment type="subcellular location">
    <subcellularLocation>
        <location evidence="1">Cell membrane</location>
    </subcellularLocation>
</comment>
<dbReference type="GO" id="GO:0030424">
    <property type="term" value="C:axon"/>
    <property type="evidence" value="ECO:0007669"/>
    <property type="project" value="TreeGrafter"/>
</dbReference>